<reference evidence="2" key="1">
    <citation type="journal article" date="2020" name="Stud. Mycol.">
        <title>101 Dothideomycetes genomes: a test case for predicting lifestyles and emergence of pathogens.</title>
        <authorList>
            <person name="Haridas S."/>
            <person name="Albert R."/>
            <person name="Binder M."/>
            <person name="Bloem J."/>
            <person name="Labutti K."/>
            <person name="Salamov A."/>
            <person name="Andreopoulos B."/>
            <person name="Baker S."/>
            <person name="Barry K."/>
            <person name="Bills G."/>
            <person name="Bluhm B."/>
            <person name="Cannon C."/>
            <person name="Castanera R."/>
            <person name="Culley D."/>
            <person name="Daum C."/>
            <person name="Ezra D."/>
            <person name="Gonzalez J."/>
            <person name="Henrissat B."/>
            <person name="Kuo A."/>
            <person name="Liang C."/>
            <person name="Lipzen A."/>
            <person name="Lutzoni F."/>
            <person name="Magnuson J."/>
            <person name="Mondo S."/>
            <person name="Nolan M."/>
            <person name="Ohm R."/>
            <person name="Pangilinan J."/>
            <person name="Park H.-J."/>
            <person name="Ramirez L."/>
            <person name="Alfaro M."/>
            <person name="Sun H."/>
            <person name="Tritt A."/>
            <person name="Yoshinaga Y."/>
            <person name="Zwiers L.-H."/>
            <person name="Turgeon B."/>
            <person name="Goodwin S."/>
            <person name="Spatafora J."/>
            <person name="Crous P."/>
            <person name="Grigoriev I."/>
        </authorList>
    </citation>
    <scope>NUCLEOTIDE SEQUENCE</scope>
    <source>
        <strain evidence="2">Tuck. ex Michener</strain>
    </source>
</reference>
<gene>
    <name evidence="2" type="ORF">EV356DRAFT_454763</name>
</gene>
<dbReference type="InterPro" id="IPR009991">
    <property type="entry name" value="DCTN3"/>
</dbReference>
<accession>A0A6A6GW51</accession>
<organism evidence="2 3">
    <name type="scientific">Viridothelium virens</name>
    <name type="common">Speckled blister lichen</name>
    <name type="synonym">Trypethelium virens</name>
    <dbReference type="NCBI Taxonomy" id="1048519"/>
    <lineage>
        <taxon>Eukaryota</taxon>
        <taxon>Fungi</taxon>
        <taxon>Dikarya</taxon>
        <taxon>Ascomycota</taxon>
        <taxon>Pezizomycotina</taxon>
        <taxon>Dothideomycetes</taxon>
        <taxon>Dothideomycetes incertae sedis</taxon>
        <taxon>Trypetheliales</taxon>
        <taxon>Trypetheliaceae</taxon>
        <taxon>Viridothelium</taxon>
    </lineage>
</organism>
<evidence type="ECO:0000256" key="1">
    <source>
        <dbReference type="SAM" id="Coils"/>
    </source>
</evidence>
<keyword evidence="1" id="KW-0175">Coiled coil</keyword>
<name>A0A6A6GW51_VIRVR</name>
<sequence>MESISLETLELLESRLHRIEYAVTGKTQRASEVPSHASTISSRLGSLERGLQSLAQGSEVVSELLQLQTRHPSYFHTLSASSPPSSLSSSQVLAIVLASAPLYSETASRLTSLADLTVPPTPALTSLISLQPRIAKSQARQEEQEREVGELRARTASLLERWYELRVVGQGEQWIEWEERLQGVEREVRREEGRKRREGEVF</sequence>
<feature type="coiled-coil region" evidence="1">
    <location>
        <begin position="134"/>
        <end position="161"/>
    </location>
</feature>
<dbReference type="AlphaFoldDB" id="A0A6A6GW51"/>
<evidence type="ECO:0000313" key="2">
    <source>
        <dbReference type="EMBL" id="KAF2230032.1"/>
    </source>
</evidence>
<keyword evidence="3" id="KW-1185">Reference proteome</keyword>
<dbReference type="GO" id="GO:0061640">
    <property type="term" value="P:cytoskeleton-dependent cytokinesis"/>
    <property type="evidence" value="ECO:0007669"/>
    <property type="project" value="InterPro"/>
</dbReference>
<dbReference type="OrthoDB" id="5403729at2759"/>
<protein>
    <recommendedName>
        <fullName evidence="4">Nuclear distribution protein RO10</fullName>
    </recommendedName>
</protein>
<proteinExistence type="predicted"/>
<dbReference type="Pfam" id="PF07426">
    <property type="entry name" value="Dynactin_p22"/>
    <property type="match status" value="1"/>
</dbReference>
<evidence type="ECO:0008006" key="4">
    <source>
        <dbReference type="Google" id="ProtNLM"/>
    </source>
</evidence>
<dbReference type="EMBL" id="ML991849">
    <property type="protein sequence ID" value="KAF2230032.1"/>
    <property type="molecule type" value="Genomic_DNA"/>
</dbReference>
<dbReference type="Proteomes" id="UP000800092">
    <property type="component" value="Unassembled WGS sequence"/>
</dbReference>
<dbReference type="GO" id="GO:0005869">
    <property type="term" value="C:dynactin complex"/>
    <property type="evidence" value="ECO:0007669"/>
    <property type="project" value="InterPro"/>
</dbReference>
<evidence type="ECO:0000313" key="3">
    <source>
        <dbReference type="Proteomes" id="UP000800092"/>
    </source>
</evidence>